<dbReference type="EMBL" id="JAEEGA010000020">
    <property type="protein sequence ID" value="MBP1043958.1"/>
    <property type="molecule type" value="Genomic_DNA"/>
</dbReference>
<dbReference type="SUPFAM" id="SSF52266">
    <property type="entry name" value="SGNH hydrolase"/>
    <property type="match status" value="1"/>
</dbReference>
<dbReference type="PANTHER" id="PTHR43695:SF1">
    <property type="entry name" value="RHAMNOGALACTURONAN ACETYLESTERASE"/>
    <property type="match status" value="1"/>
</dbReference>
<organism evidence="4 5">
    <name type="scientific">Vagococcus allomyrinae</name>
    <dbReference type="NCBI Taxonomy" id="2794353"/>
    <lineage>
        <taxon>Bacteria</taxon>
        <taxon>Bacillati</taxon>
        <taxon>Bacillota</taxon>
        <taxon>Bacilli</taxon>
        <taxon>Lactobacillales</taxon>
        <taxon>Enterococcaceae</taxon>
        <taxon>Vagococcus</taxon>
    </lineage>
</organism>
<dbReference type="CDD" id="cd01821">
    <property type="entry name" value="Rhamnogalacturan_acetylesterase_like"/>
    <property type="match status" value="1"/>
</dbReference>
<evidence type="ECO:0000259" key="3">
    <source>
        <dbReference type="Pfam" id="PF13472"/>
    </source>
</evidence>
<dbReference type="PANTHER" id="PTHR43695">
    <property type="entry name" value="PUTATIVE (AFU_ORTHOLOGUE AFUA_2G17250)-RELATED"/>
    <property type="match status" value="1"/>
</dbReference>
<feature type="domain" description="SGNH hydrolase-type esterase" evidence="3">
    <location>
        <begin position="9"/>
        <end position="204"/>
    </location>
</feature>
<dbReference type="RefSeq" id="WP_209531948.1">
    <property type="nucleotide sequence ID" value="NZ_JAEEGA010000020.1"/>
</dbReference>
<sequence length="228" mass="25422">MTTPTIYIIGDSTASNKRKEARPETGWGECLATYFQDQITIDNLAVNGRSTRSFIQEGQLEALEYLIHAGDYLLIQFGHNDQKIEDPNRYTTIGDYQKNLRLFIEVARKQGATPILLTSVTRRQFDGDQITPLSVGEYPQATLAVAASEKVVVLDIHQRSRHFFNQLGPEASKSYFMHLAPRIAANYPEGSADDTHLSPLGAQAVAQIVVTAIKENTNSLTPYLNHQK</sequence>
<dbReference type="InterPro" id="IPR036514">
    <property type="entry name" value="SGNH_hydro_sf"/>
</dbReference>
<protein>
    <submittedName>
        <fullName evidence="4">Rhamnogalacturonan acetylesterase</fullName>
    </submittedName>
</protein>
<dbReference type="InterPro" id="IPR013830">
    <property type="entry name" value="SGNH_hydro"/>
</dbReference>
<evidence type="ECO:0000256" key="1">
    <source>
        <dbReference type="ARBA" id="ARBA00008668"/>
    </source>
</evidence>
<evidence type="ECO:0000256" key="2">
    <source>
        <dbReference type="ARBA" id="ARBA00022801"/>
    </source>
</evidence>
<keyword evidence="5" id="KW-1185">Reference proteome</keyword>
<reference evidence="4" key="1">
    <citation type="submission" date="2020-12" db="EMBL/GenBank/DDBJ databases">
        <title>Vagococcus allomyrinae sp. nov. and Enterococcus lavae sp. nov., isolated from the larvae of Allomyrina dichotoma.</title>
        <authorList>
            <person name="Lee S.D."/>
        </authorList>
    </citation>
    <scope>NUCLEOTIDE SEQUENCE</scope>
    <source>
        <strain evidence="4">BWB3-3</strain>
    </source>
</reference>
<dbReference type="GO" id="GO:0016787">
    <property type="term" value="F:hydrolase activity"/>
    <property type="evidence" value="ECO:0007669"/>
    <property type="project" value="UniProtKB-KW"/>
</dbReference>
<keyword evidence="2" id="KW-0378">Hydrolase</keyword>
<name>A0A940PJB8_9ENTE</name>
<dbReference type="Pfam" id="PF13472">
    <property type="entry name" value="Lipase_GDSL_2"/>
    <property type="match status" value="1"/>
</dbReference>
<dbReference type="Proteomes" id="UP000674938">
    <property type="component" value="Unassembled WGS sequence"/>
</dbReference>
<dbReference type="AlphaFoldDB" id="A0A940PJB8"/>
<evidence type="ECO:0000313" key="4">
    <source>
        <dbReference type="EMBL" id="MBP1043958.1"/>
    </source>
</evidence>
<evidence type="ECO:0000313" key="5">
    <source>
        <dbReference type="Proteomes" id="UP000674938"/>
    </source>
</evidence>
<comment type="caution">
    <text evidence="4">The sequence shown here is derived from an EMBL/GenBank/DDBJ whole genome shotgun (WGS) entry which is preliminary data.</text>
</comment>
<comment type="similarity">
    <text evidence="1">Belongs to the 'GDSL' lipolytic enzyme family.</text>
</comment>
<dbReference type="Gene3D" id="3.40.50.1110">
    <property type="entry name" value="SGNH hydrolase"/>
    <property type="match status" value="1"/>
</dbReference>
<proteinExistence type="inferred from homology"/>
<accession>A0A940PJB8</accession>
<dbReference type="InterPro" id="IPR037459">
    <property type="entry name" value="RhgT-like"/>
</dbReference>
<gene>
    <name evidence="4" type="ORF">I6N95_23290</name>
</gene>